<dbReference type="AlphaFoldDB" id="A0A2U9IBM3"/>
<reference evidence="1 2" key="1">
    <citation type="submission" date="2018-05" db="EMBL/GenBank/DDBJ databases">
        <title>Complete Genome Sequences of Extremely Thermoacidophilic, Metal-Mobilizing Type-Strain Members of the Archaeal Family Sulfolobaceae: Acidianus brierleyi DSM-1651T, Acidianus sulfidivorans DSM-18786T, Metallosphaera hakonensis DSM-7519T, and Metallosphaera prunae DSM-10039T.</title>
        <authorList>
            <person name="Counts J.A."/>
            <person name="Kelly R.M."/>
        </authorList>
    </citation>
    <scope>NUCLEOTIDE SEQUENCE [LARGE SCALE GENOMIC DNA]</scope>
    <source>
        <strain evidence="1 2">DSM 1651</strain>
    </source>
</reference>
<evidence type="ECO:0000313" key="1">
    <source>
        <dbReference type="EMBL" id="AWR93426.1"/>
    </source>
</evidence>
<sequence>MSCIDDLNRAFLLSWIGDVKNSNKIVEKCIRDLKDAKRIKKDINNAIEKSSRLFEVPSILRKEGISEEDILRLTLYEFSKRISRSDYERIIYTEGKLIYSINSNGFKKILRGIEFDRKGYTFSFINSCNGFVIAYNQIIYAELLCDNIEAAIKEIIKIIG</sequence>
<name>A0A2U9IBM3_9CREN</name>
<keyword evidence="2" id="KW-1185">Reference proteome</keyword>
<organism evidence="1 2">
    <name type="scientific">Acidianus brierleyi</name>
    <dbReference type="NCBI Taxonomy" id="41673"/>
    <lineage>
        <taxon>Archaea</taxon>
        <taxon>Thermoproteota</taxon>
        <taxon>Thermoprotei</taxon>
        <taxon>Sulfolobales</taxon>
        <taxon>Sulfolobaceae</taxon>
        <taxon>Acidianus</taxon>
    </lineage>
</organism>
<dbReference type="EMBL" id="CP029289">
    <property type="protein sequence ID" value="AWR93426.1"/>
    <property type="molecule type" value="Genomic_DNA"/>
</dbReference>
<protein>
    <submittedName>
        <fullName evidence="1">Uncharacterized protein</fullName>
    </submittedName>
</protein>
<dbReference type="Proteomes" id="UP000248044">
    <property type="component" value="Chromosome"/>
</dbReference>
<dbReference type="GeneID" id="36830729"/>
<dbReference type="OrthoDB" id="34533at2157"/>
<evidence type="ECO:0000313" key="2">
    <source>
        <dbReference type="Proteomes" id="UP000248044"/>
    </source>
</evidence>
<dbReference type="KEGG" id="abri:DFR85_01195"/>
<accession>A0A2U9IBM3</accession>
<proteinExistence type="predicted"/>
<dbReference type="RefSeq" id="WP_110269310.1">
    <property type="nucleotide sequence ID" value="NZ_CP029289.2"/>
</dbReference>
<gene>
    <name evidence="1" type="ORF">DFR85_01195</name>
</gene>